<accession>A0A6J3KAL2</accession>
<evidence type="ECO:0000256" key="3">
    <source>
        <dbReference type="ARBA" id="ARBA00022448"/>
    </source>
</evidence>
<dbReference type="InterPro" id="IPR006808">
    <property type="entry name" value="ATP_synth_F0_gsu_mt"/>
</dbReference>
<dbReference type="InterPro" id="IPR016702">
    <property type="entry name" value="ATP5MG_metazoa"/>
</dbReference>
<name>A0A6J3KAL2_9HYME</name>
<dbReference type="GO" id="GO:0045259">
    <property type="term" value="C:proton-transporting ATP synthase complex"/>
    <property type="evidence" value="ECO:0007669"/>
    <property type="project" value="UniProtKB-UniRule"/>
</dbReference>
<gene>
    <name evidence="12" type="primary">LOC117233395</name>
</gene>
<dbReference type="PIRSF" id="PIRSF017835">
    <property type="entry name" value="ATP-synth_g_mitoch_animal"/>
    <property type="match status" value="1"/>
</dbReference>
<protein>
    <recommendedName>
        <fullName evidence="10">ATP synthase subunit g</fullName>
        <shortName evidence="10">ATPase subunit g</shortName>
    </recommendedName>
</protein>
<dbReference type="RefSeq" id="XP_033349546.1">
    <property type="nucleotide sequence ID" value="XM_033493655.1"/>
</dbReference>
<dbReference type="Pfam" id="PF04718">
    <property type="entry name" value="ATP-synt_G"/>
    <property type="match status" value="1"/>
</dbReference>
<evidence type="ECO:0000256" key="10">
    <source>
        <dbReference type="PIRNR" id="PIRNR017835"/>
    </source>
</evidence>
<keyword evidence="11" id="KW-1185">Reference proteome</keyword>
<keyword evidence="4 10" id="KW-0138">CF(0)</keyword>
<keyword evidence="5 10" id="KW-0375">Hydrogen ion transport</keyword>
<evidence type="ECO:0000256" key="4">
    <source>
        <dbReference type="ARBA" id="ARBA00022547"/>
    </source>
</evidence>
<evidence type="ECO:0000256" key="2">
    <source>
        <dbReference type="ARBA" id="ARBA00005699"/>
    </source>
</evidence>
<dbReference type="AlphaFoldDB" id="A0A6J3KAL2"/>
<sequence>MSKLIGEIVAITKVLSTKTTPAIRNLVYYGKVELVPPKISDIPAIRNGISNIISAAKNKRYLDLTVREAWLNTLVGIEILCWFFVGECIGKRHLIGYNV</sequence>
<comment type="similarity">
    <text evidence="2 10">Belongs to the ATPase g subunit family.</text>
</comment>
<keyword evidence="7 10" id="KW-0496">Mitochondrion</keyword>
<evidence type="ECO:0000256" key="5">
    <source>
        <dbReference type="ARBA" id="ARBA00022781"/>
    </source>
</evidence>
<evidence type="ECO:0000256" key="1">
    <source>
        <dbReference type="ARBA" id="ARBA00004325"/>
    </source>
</evidence>
<evidence type="ECO:0000313" key="11">
    <source>
        <dbReference type="Proteomes" id="UP000504631"/>
    </source>
</evidence>
<dbReference type="KEGG" id="bvk:117233395"/>
<organism evidence="11 12">
    <name type="scientific">Bombus vosnesenskii</name>
    <dbReference type="NCBI Taxonomy" id="207650"/>
    <lineage>
        <taxon>Eukaryota</taxon>
        <taxon>Metazoa</taxon>
        <taxon>Ecdysozoa</taxon>
        <taxon>Arthropoda</taxon>
        <taxon>Hexapoda</taxon>
        <taxon>Insecta</taxon>
        <taxon>Pterygota</taxon>
        <taxon>Neoptera</taxon>
        <taxon>Endopterygota</taxon>
        <taxon>Hymenoptera</taxon>
        <taxon>Apocrita</taxon>
        <taxon>Aculeata</taxon>
        <taxon>Apoidea</taxon>
        <taxon>Anthophila</taxon>
        <taxon>Apidae</taxon>
        <taxon>Bombus</taxon>
        <taxon>Pyrobombus</taxon>
    </lineage>
</organism>
<reference evidence="12" key="1">
    <citation type="submission" date="2025-08" db="UniProtKB">
        <authorList>
            <consortium name="RefSeq"/>
        </authorList>
    </citation>
    <scope>IDENTIFICATION</scope>
    <source>
        <tissue evidence="12">Muscle</tissue>
    </source>
</reference>
<keyword evidence="9 10" id="KW-0066">ATP synthesis</keyword>
<dbReference type="GO" id="GO:0015078">
    <property type="term" value="F:proton transmembrane transporter activity"/>
    <property type="evidence" value="ECO:0007669"/>
    <property type="project" value="UniProtKB-UniRule"/>
</dbReference>
<evidence type="ECO:0000256" key="6">
    <source>
        <dbReference type="ARBA" id="ARBA00023065"/>
    </source>
</evidence>
<dbReference type="GO" id="GO:0031966">
    <property type="term" value="C:mitochondrial membrane"/>
    <property type="evidence" value="ECO:0007669"/>
    <property type="project" value="UniProtKB-SubCell"/>
</dbReference>
<keyword evidence="6 10" id="KW-0406">Ion transport</keyword>
<keyword evidence="3 10" id="KW-0813">Transport</keyword>
<evidence type="ECO:0000256" key="7">
    <source>
        <dbReference type="ARBA" id="ARBA00023128"/>
    </source>
</evidence>
<dbReference type="PANTHER" id="PTHR12386">
    <property type="entry name" value="ATP SYNTHASE SUBUNIT"/>
    <property type="match status" value="1"/>
</dbReference>
<comment type="subcellular location">
    <subcellularLocation>
        <location evidence="1">Mitochondrion membrane</location>
    </subcellularLocation>
</comment>
<dbReference type="GeneID" id="117233395"/>
<evidence type="ECO:0000256" key="8">
    <source>
        <dbReference type="ARBA" id="ARBA00023136"/>
    </source>
</evidence>
<proteinExistence type="inferred from homology"/>
<evidence type="ECO:0000313" key="12">
    <source>
        <dbReference type="RefSeq" id="XP_033349546.1"/>
    </source>
</evidence>
<evidence type="ECO:0000256" key="9">
    <source>
        <dbReference type="ARBA" id="ARBA00023310"/>
    </source>
</evidence>
<dbReference type="GO" id="GO:0015986">
    <property type="term" value="P:proton motive force-driven ATP synthesis"/>
    <property type="evidence" value="ECO:0007669"/>
    <property type="project" value="UniProtKB-UniRule"/>
</dbReference>
<keyword evidence="8 10" id="KW-0472">Membrane</keyword>
<dbReference type="Proteomes" id="UP000504631">
    <property type="component" value="Unplaced"/>
</dbReference>